<keyword evidence="2" id="KW-0479">Metal-binding</keyword>
<keyword evidence="6" id="KW-1185">Reference proteome</keyword>
<gene>
    <name evidence="5" type="ORF">J2Z37_000691</name>
</gene>
<comment type="caution">
    <text evidence="5">The sequence shown here is derived from an EMBL/GenBank/DDBJ whole genome shotgun (WGS) entry which is preliminary data.</text>
</comment>
<evidence type="ECO:0000313" key="6">
    <source>
        <dbReference type="Proteomes" id="UP001519343"/>
    </source>
</evidence>
<dbReference type="InterPro" id="IPR036849">
    <property type="entry name" value="Enolase-like_C_sf"/>
</dbReference>
<dbReference type="SMART" id="SM00922">
    <property type="entry name" value="MR_MLE"/>
    <property type="match status" value="1"/>
</dbReference>
<dbReference type="PANTHER" id="PTHR13794">
    <property type="entry name" value="ENOLASE SUPERFAMILY, MANDELATE RACEMASE"/>
    <property type="match status" value="1"/>
</dbReference>
<reference evidence="5 6" key="1">
    <citation type="submission" date="2021-03" db="EMBL/GenBank/DDBJ databases">
        <title>Genomic Encyclopedia of Type Strains, Phase IV (KMG-IV): sequencing the most valuable type-strain genomes for metagenomic binning, comparative biology and taxonomic classification.</title>
        <authorList>
            <person name="Goeker M."/>
        </authorList>
    </citation>
    <scope>NUCLEOTIDE SEQUENCE [LARGE SCALE GENOMIC DNA]</scope>
    <source>
        <strain evidence="5 6">DSM 24738</strain>
    </source>
</reference>
<accession>A0ABS4GKC0</accession>
<dbReference type="Proteomes" id="UP001519343">
    <property type="component" value="Unassembled WGS sequence"/>
</dbReference>
<dbReference type="InterPro" id="IPR046945">
    <property type="entry name" value="RHMD-like"/>
</dbReference>
<dbReference type="InterPro" id="IPR029017">
    <property type="entry name" value="Enolase-like_N"/>
</dbReference>
<dbReference type="CDD" id="cd03316">
    <property type="entry name" value="MR_like"/>
    <property type="match status" value="1"/>
</dbReference>
<evidence type="ECO:0000259" key="4">
    <source>
        <dbReference type="SMART" id="SM00922"/>
    </source>
</evidence>
<protein>
    <submittedName>
        <fullName evidence="5">L-alanine-DL-glutamate epimerase-like enolase superfamily enzyme</fullName>
    </submittedName>
</protein>
<dbReference type="InterPro" id="IPR029065">
    <property type="entry name" value="Enolase_C-like"/>
</dbReference>
<dbReference type="Pfam" id="PF13378">
    <property type="entry name" value="MR_MLE_C"/>
    <property type="match status" value="1"/>
</dbReference>
<dbReference type="SUPFAM" id="SSF54826">
    <property type="entry name" value="Enolase N-terminal domain-like"/>
    <property type="match status" value="1"/>
</dbReference>
<dbReference type="PANTHER" id="PTHR13794:SF58">
    <property type="entry name" value="MITOCHONDRIAL ENOLASE SUPERFAMILY MEMBER 1"/>
    <property type="match status" value="1"/>
</dbReference>
<proteinExistence type="predicted"/>
<feature type="domain" description="Mandelate racemase/muconate lactonizing enzyme C-terminal" evidence="4">
    <location>
        <begin position="147"/>
        <end position="244"/>
    </location>
</feature>
<dbReference type="Gene3D" id="3.20.20.120">
    <property type="entry name" value="Enolase-like C-terminal domain"/>
    <property type="match status" value="1"/>
</dbReference>
<comment type="cofactor">
    <cofactor evidence="1">
        <name>Mg(2+)</name>
        <dbReference type="ChEBI" id="CHEBI:18420"/>
    </cofactor>
</comment>
<evidence type="ECO:0000256" key="2">
    <source>
        <dbReference type="ARBA" id="ARBA00022723"/>
    </source>
</evidence>
<dbReference type="SUPFAM" id="SSF51604">
    <property type="entry name" value="Enolase C-terminal domain-like"/>
    <property type="match status" value="1"/>
</dbReference>
<dbReference type="PROSITE" id="PS00908">
    <property type="entry name" value="MR_MLE_1"/>
    <property type="match status" value="1"/>
</dbReference>
<organism evidence="5 6">
    <name type="scientific">Ammoniphilus resinae</name>
    <dbReference type="NCBI Taxonomy" id="861532"/>
    <lineage>
        <taxon>Bacteria</taxon>
        <taxon>Bacillati</taxon>
        <taxon>Bacillota</taxon>
        <taxon>Bacilli</taxon>
        <taxon>Bacillales</taxon>
        <taxon>Paenibacillaceae</taxon>
        <taxon>Aneurinibacillus group</taxon>
        <taxon>Ammoniphilus</taxon>
    </lineage>
</organism>
<dbReference type="Pfam" id="PF02746">
    <property type="entry name" value="MR_MLE_N"/>
    <property type="match status" value="1"/>
</dbReference>
<dbReference type="EMBL" id="JAGGKT010000001">
    <property type="protein sequence ID" value="MBP1930704.1"/>
    <property type="molecule type" value="Genomic_DNA"/>
</dbReference>
<dbReference type="SFLD" id="SFLDG00179">
    <property type="entry name" value="mandelate_racemase"/>
    <property type="match status" value="1"/>
</dbReference>
<dbReference type="PROSITE" id="PS00909">
    <property type="entry name" value="MR_MLE_2"/>
    <property type="match status" value="1"/>
</dbReference>
<dbReference type="InterPro" id="IPR013342">
    <property type="entry name" value="Mandelate_racemase_C"/>
</dbReference>
<dbReference type="RefSeq" id="WP_209808779.1">
    <property type="nucleotide sequence ID" value="NZ_JAGGKT010000001.1"/>
</dbReference>
<dbReference type="Gene3D" id="3.30.390.10">
    <property type="entry name" value="Enolase-like, N-terminal domain"/>
    <property type="match status" value="1"/>
</dbReference>
<keyword evidence="3" id="KW-0460">Magnesium</keyword>
<dbReference type="InterPro" id="IPR013341">
    <property type="entry name" value="Mandelate_racemase_N_dom"/>
</dbReference>
<evidence type="ECO:0000256" key="1">
    <source>
        <dbReference type="ARBA" id="ARBA00001946"/>
    </source>
</evidence>
<sequence length="372" mass="41359">MKILDIEAIPLRYTMDNPIWDAQHFIPFRQTLLVKVYTDEGIIGYGEAASFGGPMITTKTMIEEELKPYFVGKDPFRVELLWDQVFHGTIQHGRKGIVIAALSGIDIALWDIIGKAANQPLYKLLGGYRDQVQAYASSGFYSEGRTNAKLCEDMESYVESGFKTIKMKVGGMSPKEDLQRVIDVRKNIGEDIDLAVDANSNWDVPTAKWMSRRLEELNIKWIEEPVLPDDVGGSAEVARNTIIPIAGYEQEVTRYGFKTLIEQKAVHIVQPDVIWSGGITESKKIAALAAVNHLPCIPHVFSSGVCLAANLHFIASIPNGSLVELDRNPNPLRDLLINDSLLPEQNAIITLPDKPGLGIDINDEIVSKYRVD</sequence>
<dbReference type="SFLD" id="SFLDS00001">
    <property type="entry name" value="Enolase"/>
    <property type="match status" value="1"/>
</dbReference>
<dbReference type="InterPro" id="IPR018110">
    <property type="entry name" value="Mandel_Rmase/mucon_lact_enz_CS"/>
</dbReference>
<evidence type="ECO:0000313" key="5">
    <source>
        <dbReference type="EMBL" id="MBP1930704.1"/>
    </source>
</evidence>
<evidence type="ECO:0000256" key="3">
    <source>
        <dbReference type="ARBA" id="ARBA00022842"/>
    </source>
</evidence>
<name>A0ABS4GKC0_9BACL</name>